<dbReference type="GeneID" id="19046055"/>
<feature type="signal peptide" evidence="2">
    <location>
        <begin position="1"/>
        <end position="16"/>
    </location>
</feature>
<organism evidence="3 4">
    <name type="scientific">Emiliania huxleyi (strain CCMP1516)</name>
    <dbReference type="NCBI Taxonomy" id="280463"/>
    <lineage>
        <taxon>Eukaryota</taxon>
        <taxon>Haptista</taxon>
        <taxon>Haptophyta</taxon>
        <taxon>Prymnesiophyceae</taxon>
        <taxon>Isochrysidales</taxon>
        <taxon>Noelaerhabdaceae</taxon>
        <taxon>Emiliania</taxon>
    </lineage>
</organism>
<dbReference type="eggNOG" id="ENOG502SP5W">
    <property type="taxonomic scope" value="Eukaryota"/>
</dbReference>
<dbReference type="Proteomes" id="UP000013827">
    <property type="component" value="Unassembled WGS sequence"/>
</dbReference>
<evidence type="ECO:0000313" key="4">
    <source>
        <dbReference type="Proteomes" id="UP000013827"/>
    </source>
</evidence>
<evidence type="ECO:0000256" key="1">
    <source>
        <dbReference type="SAM" id="MobiDB-lite"/>
    </source>
</evidence>
<sequence length="318" mass="33849">MRSLVLLLAVAGQASALHVGARAAPPPRHAAARVPSATMQAQLQSLLDANRGLIDSLASVAPDMPEIGRLRFALAFPDAAEAKANLREAVAWRTGAGKPIVDAAAEAVAKATAGGGWDNEAVRAAAPHAAVINPFIDTKNILTLGTDQGDLVYLVRASQIEDKEMMAKVSVDQLTEFLLYVKEVHYLVVNAASERTGRLCNVIFANDITGTRKAPDPQFAKGAPAAAAAAARRRRRRPPPPPPPHPRATATAPRRALPRRPDRLVQVVREAVPLPRRADSHPQPAIHPAGGHRLVAPSYSHAHPRTQHLSRPALPCLP</sequence>
<dbReference type="HOGENOM" id="CLU_875598_0_0_1"/>
<dbReference type="KEGG" id="ehx:EMIHUDRAFT_349824"/>
<evidence type="ECO:0000313" key="3">
    <source>
        <dbReference type="EnsemblProtists" id="EOD18054"/>
    </source>
</evidence>
<proteinExistence type="predicted"/>
<dbReference type="RefSeq" id="XP_005770483.1">
    <property type="nucleotide sequence ID" value="XM_005770426.1"/>
</dbReference>
<dbReference type="EnsemblProtists" id="EOD18054">
    <property type="protein sequence ID" value="EOD18054"/>
    <property type="gene ID" value="EMIHUDRAFT_349824"/>
</dbReference>
<evidence type="ECO:0000256" key="2">
    <source>
        <dbReference type="SAM" id="SignalP"/>
    </source>
</evidence>
<keyword evidence="2" id="KW-0732">Signal</keyword>
<keyword evidence="4" id="KW-1185">Reference proteome</keyword>
<dbReference type="InterPro" id="IPR036865">
    <property type="entry name" value="CRAL-TRIO_dom_sf"/>
</dbReference>
<dbReference type="AlphaFoldDB" id="A0A0D3J3G9"/>
<protein>
    <submittedName>
        <fullName evidence="3">Uncharacterized protein</fullName>
    </submittedName>
</protein>
<dbReference type="PaxDb" id="2903-EOD18054"/>
<reference evidence="3" key="2">
    <citation type="submission" date="2024-10" db="UniProtKB">
        <authorList>
            <consortium name="EnsemblProtists"/>
        </authorList>
    </citation>
    <scope>IDENTIFICATION</scope>
</reference>
<dbReference type="Gene3D" id="3.40.525.10">
    <property type="entry name" value="CRAL-TRIO lipid binding domain"/>
    <property type="match status" value="1"/>
</dbReference>
<reference evidence="4" key="1">
    <citation type="journal article" date="2013" name="Nature">
        <title>Pan genome of the phytoplankton Emiliania underpins its global distribution.</title>
        <authorList>
            <person name="Read B.A."/>
            <person name="Kegel J."/>
            <person name="Klute M.J."/>
            <person name="Kuo A."/>
            <person name="Lefebvre S.C."/>
            <person name="Maumus F."/>
            <person name="Mayer C."/>
            <person name="Miller J."/>
            <person name="Monier A."/>
            <person name="Salamov A."/>
            <person name="Young J."/>
            <person name="Aguilar M."/>
            <person name="Claverie J.M."/>
            <person name="Frickenhaus S."/>
            <person name="Gonzalez K."/>
            <person name="Herman E.K."/>
            <person name="Lin Y.C."/>
            <person name="Napier J."/>
            <person name="Ogata H."/>
            <person name="Sarno A.F."/>
            <person name="Shmutz J."/>
            <person name="Schroeder D."/>
            <person name="de Vargas C."/>
            <person name="Verret F."/>
            <person name="von Dassow P."/>
            <person name="Valentin K."/>
            <person name="Van de Peer Y."/>
            <person name="Wheeler G."/>
            <person name="Dacks J.B."/>
            <person name="Delwiche C.F."/>
            <person name="Dyhrman S.T."/>
            <person name="Glockner G."/>
            <person name="John U."/>
            <person name="Richards T."/>
            <person name="Worden A.Z."/>
            <person name="Zhang X."/>
            <person name="Grigoriev I.V."/>
            <person name="Allen A.E."/>
            <person name="Bidle K."/>
            <person name="Borodovsky M."/>
            <person name="Bowler C."/>
            <person name="Brownlee C."/>
            <person name="Cock J.M."/>
            <person name="Elias M."/>
            <person name="Gladyshev V.N."/>
            <person name="Groth M."/>
            <person name="Guda C."/>
            <person name="Hadaegh A."/>
            <person name="Iglesias-Rodriguez M.D."/>
            <person name="Jenkins J."/>
            <person name="Jones B.M."/>
            <person name="Lawson T."/>
            <person name="Leese F."/>
            <person name="Lindquist E."/>
            <person name="Lobanov A."/>
            <person name="Lomsadze A."/>
            <person name="Malik S.B."/>
            <person name="Marsh M.E."/>
            <person name="Mackinder L."/>
            <person name="Mock T."/>
            <person name="Mueller-Roeber B."/>
            <person name="Pagarete A."/>
            <person name="Parker M."/>
            <person name="Probert I."/>
            <person name="Quesneville H."/>
            <person name="Raines C."/>
            <person name="Rensing S.A."/>
            <person name="Riano-Pachon D.M."/>
            <person name="Richier S."/>
            <person name="Rokitta S."/>
            <person name="Shiraiwa Y."/>
            <person name="Soanes D.M."/>
            <person name="van der Giezen M."/>
            <person name="Wahlund T.M."/>
            <person name="Williams B."/>
            <person name="Wilson W."/>
            <person name="Wolfe G."/>
            <person name="Wurch L.L."/>
        </authorList>
    </citation>
    <scope>NUCLEOTIDE SEQUENCE</scope>
</reference>
<name>A0A0D3J3G9_EMIH1</name>
<accession>A0A0D3J3G9</accession>
<feature type="chain" id="PRO_5044291313" evidence="2">
    <location>
        <begin position="17"/>
        <end position="318"/>
    </location>
</feature>
<feature type="region of interest" description="Disordered" evidence="1">
    <location>
        <begin position="211"/>
        <end position="318"/>
    </location>
</feature>